<evidence type="ECO:0000313" key="2">
    <source>
        <dbReference type="Proteomes" id="UP000053732"/>
    </source>
</evidence>
<proteinExistence type="predicted"/>
<gene>
    <name evidence="1" type="ORF">PCAMFM013_S009g000311</name>
</gene>
<sequence length="29" mass="3291">MSHFRLILKSSSIYSTAKFILRSTVIYGA</sequence>
<organism evidence="1 2">
    <name type="scientific">Penicillium camemberti (strain FM 013)</name>
    <dbReference type="NCBI Taxonomy" id="1429867"/>
    <lineage>
        <taxon>Eukaryota</taxon>
        <taxon>Fungi</taxon>
        <taxon>Dikarya</taxon>
        <taxon>Ascomycota</taxon>
        <taxon>Pezizomycotina</taxon>
        <taxon>Eurotiomycetes</taxon>
        <taxon>Eurotiomycetidae</taxon>
        <taxon>Eurotiales</taxon>
        <taxon>Aspergillaceae</taxon>
        <taxon>Penicillium</taxon>
    </lineage>
</organism>
<name>A0A0G4PAN5_PENC3</name>
<evidence type="ECO:0000313" key="1">
    <source>
        <dbReference type="EMBL" id="CRL23371.1"/>
    </source>
</evidence>
<protein>
    <submittedName>
        <fullName evidence="1">Str. FM013</fullName>
    </submittedName>
</protein>
<keyword evidence="2" id="KW-1185">Reference proteome</keyword>
<dbReference type="EMBL" id="HG793142">
    <property type="protein sequence ID" value="CRL23371.1"/>
    <property type="molecule type" value="Genomic_DNA"/>
</dbReference>
<dbReference type="AlphaFoldDB" id="A0A0G4PAN5"/>
<reference evidence="1 2" key="1">
    <citation type="journal article" date="2014" name="Nat. Commun.">
        <title>Multiple recent horizontal transfers of a large genomic region in cheese making fungi.</title>
        <authorList>
            <person name="Cheeseman K."/>
            <person name="Ropars J."/>
            <person name="Renault P."/>
            <person name="Dupont J."/>
            <person name="Gouzy J."/>
            <person name="Branca A."/>
            <person name="Abraham A.L."/>
            <person name="Ceppi M."/>
            <person name="Conseiller E."/>
            <person name="Debuchy R."/>
            <person name="Malagnac F."/>
            <person name="Goarin A."/>
            <person name="Silar P."/>
            <person name="Lacoste S."/>
            <person name="Sallet E."/>
            <person name="Bensimon A."/>
            <person name="Giraud T."/>
            <person name="Brygoo Y."/>
        </authorList>
    </citation>
    <scope>NUCLEOTIDE SEQUENCE [LARGE SCALE GENOMIC DNA]</scope>
    <source>
        <strain evidence="2">FM 013</strain>
    </source>
</reference>
<dbReference type="Proteomes" id="UP000053732">
    <property type="component" value="Unassembled WGS sequence"/>
</dbReference>
<accession>A0A0G4PAN5</accession>